<dbReference type="Proteomes" id="UP000479000">
    <property type="component" value="Unassembled WGS sequence"/>
</dbReference>
<proteinExistence type="predicted"/>
<feature type="non-terminal residue" evidence="1">
    <location>
        <position position="58"/>
    </location>
</feature>
<keyword evidence="2" id="KW-1185">Reference proteome</keyword>
<evidence type="ECO:0000313" key="1">
    <source>
        <dbReference type="EMBL" id="CAB0007666.1"/>
    </source>
</evidence>
<evidence type="ECO:0000313" key="2">
    <source>
        <dbReference type="Proteomes" id="UP000479000"/>
    </source>
</evidence>
<dbReference type="AlphaFoldDB" id="A0A6H5H215"/>
<dbReference type="EMBL" id="CADCXU010019163">
    <property type="protein sequence ID" value="CAB0007666.1"/>
    <property type="molecule type" value="Genomic_DNA"/>
</dbReference>
<sequence length="58" mass="6638">MVSGVWSVWPWCAAVDAVFGKRKPDLRGHQRSHQRQIPTATRPTTVDVLPFISHRLML</sequence>
<name>A0A6H5H215_9HEMI</name>
<organism evidence="1 2">
    <name type="scientific">Nesidiocoris tenuis</name>
    <dbReference type="NCBI Taxonomy" id="355587"/>
    <lineage>
        <taxon>Eukaryota</taxon>
        <taxon>Metazoa</taxon>
        <taxon>Ecdysozoa</taxon>
        <taxon>Arthropoda</taxon>
        <taxon>Hexapoda</taxon>
        <taxon>Insecta</taxon>
        <taxon>Pterygota</taxon>
        <taxon>Neoptera</taxon>
        <taxon>Paraneoptera</taxon>
        <taxon>Hemiptera</taxon>
        <taxon>Heteroptera</taxon>
        <taxon>Panheteroptera</taxon>
        <taxon>Cimicomorpha</taxon>
        <taxon>Miridae</taxon>
        <taxon>Dicyphina</taxon>
        <taxon>Nesidiocoris</taxon>
    </lineage>
</organism>
<protein>
    <submittedName>
        <fullName evidence="1">Uncharacterized protein</fullName>
    </submittedName>
</protein>
<accession>A0A6H5H215</accession>
<reference evidence="1 2" key="1">
    <citation type="submission" date="2020-02" db="EMBL/GenBank/DDBJ databases">
        <authorList>
            <person name="Ferguson B K."/>
        </authorList>
    </citation>
    <scope>NUCLEOTIDE SEQUENCE [LARGE SCALE GENOMIC DNA]</scope>
</reference>
<gene>
    <name evidence="1" type="ORF">NTEN_LOCUS12936</name>
</gene>